<dbReference type="GO" id="GO:0006099">
    <property type="term" value="P:tricarboxylic acid cycle"/>
    <property type="evidence" value="ECO:0007669"/>
    <property type="project" value="UniProtKB-KW"/>
</dbReference>
<dbReference type="GO" id="GO:0005737">
    <property type="term" value="C:cytoplasm"/>
    <property type="evidence" value="ECO:0007669"/>
    <property type="project" value="TreeGrafter"/>
</dbReference>
<organism evidence="6 7">
    <name type="scientific">Malus domestica</name>
    <name type="common">Apple</name>
    <name type="synonym">Pyrus malus</name>
    <dbReference type="NCBI Taxonomy" id="3750"/>
    <lineage>
        <taxon>Eukaryota</taxon>
        <taxon>Viridiplantae</taxon>
        <taxon>Streptophyta</taxon>
        <taxon>Embryophyta</taxon>
        <taxon>Tracheophyta</taxon>
        <taxon>Spermatophyta</taxon>
        <taxon>Magnoliopsida</taxon>
        <taxon>eudicotyledons</taxon>
        <taxon>Gunneridae</taxon>
        <taxon>Pentapetalae</taxon>
        <taxon>rosids</taxon>
        <taxon>fabids</taxon>
        <taxon>Rosales</taxon>
        <taxon>Rosaceae</taxon>
        <taxon>Amygdaloideae</taxon>
        <taxon>Maleae</taxon>
        <taxon>Malus</taxon>
    </lineage>
</organism>
<protein>
    <recommendedName>
        <fullName evidence="1">malate dehydrogenase</fullName>
        <ecNumber evidence="1">1.1.1.37</ecNumber>
    </recommendedName>
</protein>
<dbReference type="EMBL" id="RDQH01000334">
    <property type="protein sequence ID" value="RXH92675.1"/>
    <property type="molecule type" value="Genomic_DNA"/>
</dbReference>
<dbReference type="PANTHER" id="PTHR11540:SF16">
    <property type="entry name" value="MALATE DEHYDROGENASE, MITOCHONDRIAL"/>
    <property type="match status" value="1"/>
</dbReference>
<evidence type="ECO:0000256" key="2">
    <source>
        <dbReference type="ARBA" id="ARBA00022532"/>
    </source>
</evidence>
<keyword evidence="2" id="KW-0816">Tricarboxylic acid cycle</keyword>
<dbReference type="GO" id="GO:0030060">
    <property type="term" value="F:L-malate dehydrogenase (NAD+) activity"/>
    <property type="evidence" value="ECO:0007669"/>
    <property type="project" value="UniProtKB-EC"/>
</dbReference>
<evidence type="ECO:0000259" key="5">
    <source>
        <dbReference type="Pfam" id="PF00056"/>
    </source>
</evidence>
<proteinExistence type="predicted"/>
<keyword evidence="4" id="KW-0520">NAD</keyword>
<evidence type="ECO:0000313" key="6">
    <source>
        <dbReference type="EMBL" id="RXH92675.1"/>
    </source>
</evidence>
<dbReference type="STRING" id="3750.A0A498JCV4"/>
<keyword evidence="3" id="KW-0560">Oxidoreductase</keyword>
<feature type="domain" description="Lactate/malate dehydrogenase N-terminal" evidence="5">
    <location>
        <begin position="120"/>
        <end position="191"/>
    </location>
</feature>
<evidence type="ECO:0000256" key="3">
    <source>
        <dbReference type="ARBA" id="ARBA00023002"/>
    </source>
</evidence>
<evidence type="ECO:0000256" key="4">
    <source>
        <dbReference type="ARBA" id="ARBA00023027"/>
    </source>
</evidence>
<accession>A0A498JCV4</accession>
<name>A0A498JCV4_MALDO</name>
<keyword evidence="7" id="KW-1185">Reference proteome</keyword>
<dbReference type="AlphaFoldDB" id="A0A498JCV4"/>
<gene>
    <name evidence="6" type="ORF">DVH24_033571</name>
</gene>
<reference evidence="6 7" key="1">
    <citation type="submission" date="2018-10" db="EMBL/GenBank/DDBJ databases">
        <title>A high-quality apple genome assembly.</title>
        <authorList>
            <person name="Hu J."/>
        </authorList>
    </citation>
    <scope>NUCLEOTIDE SEQUENCE [LARGE SCALE GENOMIC DNA]</scope>
    <source>
        <strain evidence="7">cv. HFTH1</strain>
        <tissue evidence="6">Young leaf</tissue>
    </source>
</reference>
<dbReference type="PANTHER" id="PTHR11540">
    <property type="entry name" value="MALATE AND LACTATE DEHYDROGENASE"/>
    <property type="match status" value="1"/>
</dbReference>
<evidence type="ECO:0000256" key="1">
    <source>
        <dbReference type="ARBA" id="ARBA00012995"/>
    </source>
</evidence>
<dbReference type="Pfam" id="PF00056">
    <property type="entry name" value="Ldh_1_N"/>
    <property type="match status" value="1"/>
</dbReference>
<evidence type="ECO:0000313" key="7">
    <source>
        <dbReference type="Proteomes" id="UP000290289"/>
    </source>
</evidence>
<dbReference type="InterPro" id="IPR001236">
    <property type="entry name" value="Lactate/malate_DH_N"/>
</dbReference>
<dbReference type="InterPro" id="IPR036291">
    <property type="entry name" value="NAD(P)-bd_dom_sf"/>
</dbReference>
<dbReference type="Proteomes" id="UP000290289">
    <property type="component" value="Chromosome 8"/>
</dbReference>
<comment type="caution">
    <text evidence="6">The sequence shown here is derived from an EMBL/GenBank/DDBJ whole genome shotgun (WGS) entry which is preliminary data.</text>
</comment>
<dbReference type="SUPFAM" id="SSF51735">
    <property type="entry name" value="NAD(P)-binding Rossmann-fold domains"/>
    <property type="match status" value="1"/>
</dbReference>
<sequence>MAAKMMSAVGFKGIRSGIGHNGRVALPKQVNVPIKVTIQQSLRSQLVVKKHNLEVKATHNIGTQTNEENPDVTITYKVAVLGDLSRVVGGSLIDSVSFKGANISICKDDFKEAELGGNVEELKRCLQDADMVIVAAGISRNPMKFTYDQMLAFNSPIIDRAIDAIALHCADAFICFMTQPIEHAMRSTAKALKSNIGFDPLKLHGFCVTDLAQFSFKIEEYYYKSKTNIQVSVGMAGYTLECMEQSRISKFGRGMATLWLEIYVAKYINDCIRKLMLDNKP</sequence>
<dbReference type="Gene3D" id="3.40.50.720">
    <property type="entry name" value="NAD(P)-binding Rossmann-like Domain"/>
    <property type="match status" value="1"/>
</dbReference>
<dbReference type="EC" id="1.1.1.37" evidence="1"/>